<accession>A0AAD7EXC7</accession>
<dbReference type="Proteomes" id="UP001218218">
    <property type="component" value="Unassembled WGS sequence"/>
</dbReference>
<protein>
    <submittedName>
        <fullName evidence="1">Uncharacterized protein</fullName>
    </submittedName>
</protein>
<organism evidence="1 2">
    <name type="scientific">Mycena albidolilacea</name>
    <dbReference type="NCBI Taxonomy" id="1033008"/>
    <lineage>
        <taxon>Eukaryota</taxon>
        <taxon>Fungi</taxon>
        <taxon>Dikarya</taxon>
        <taxon>Basidiomycota</taxon>
        <taxon>Agaricomycotina</taxon>
        <taxon>Agaricomycetes</taxon>
        <taxon>Agaricomycetidae</taxon>
        <taxon>Agaricales</taxon>
        <taxon>Marasmiineae</taxon>
        <taxon>Mycenaceae</taxon>
        <taxon>Mycena</taxon>
    </lineage>
</organism>
<dbReference type="AlphaFoldDB" id="A0AAD7EXC7"/>
<sequence length="157" mass="17843">MPPTRDIPECYEEGPDRKVRCKVCTNAKWVAFQRGHVKDHLGSAKYKQAVESLQVRQAGRAYIEQRLGVVADAGHDILGRGLTLANLRVPKVQPAAQETHSEAETEMWQEYSMYEAEFSAGDQVSKSDEEVRRKFEQEMDMMGIWDAVSLNYFISST</sequence>
<dbReference type="EMBL" id="JARIHO010000011">
    <property type="protein sequence ID" value="KAJ7353024.1"/>
    <property type="molecule type" value="Genomic_DNA"/>
</dbReference>
<evidence type="ECO:0000313" key="1">
    <source>
        <dbReference type="EMBL" id="KAJ7353024.1"/>
    </source>
</evidence>
<keyword evidence="2" id="KW-1185">Reference proteome</keyword>
<evidence type="ECO:0000313" key="2">
    <source>
        <dbReference type="Proteomes" id="UP001218218"/>
    </source>
</evidence>
<reference evidence="1" key="1">
    <citation type="submission" date="2023-03" db="EMBL/GenBank/DDBJ databases">
        <title>Massive genome expansion in bonnet fungi (Mycena s.s.) driven by repeated elements and novel gene families across ecological guilds.</title>
        <authorList>
            <consortium name="Lawrence Berkeley National Laboratory"/>
            <person name="Harder C.B."/>
            <person name="Miyauchi S."/>
            <person name="Viragh M."/>
            <person name="Kuo A."/>
            <person name="Thoen E."/>
            <person name="Andreopoulos B."/>
            <person name="Lu D."/>
            <person name="Skrede I."/>
            <person name="Drula E."/>
            <person name="Henrissat B."/>
            <person name="Morin E."/>
            <person name="Kohler A."/>
            <person name="Barry K."/>
            <person name="LaButti K."/>
            <person name="Morin E."/>
            <person name="Salamov A."/>
            <person name="Lipzen A."/>
            <person name="Mereny Z."/>
            <person name="Hegedus B."/>
            <person name="Baldrian P."/>
            <person name="Stursova M."/>
            <person name="Weitz H."/>
            <person name="Taylor A."/>
            <person name="Grigoriev I.V."/>
            <person name="Nagy L.G."/>
            <person name="Martin F."/>
            <person name="Kauserud H."/>
        </authorList>
    </citation>
    <scope>NUCLEOTIDE SEQUENCE</scope>
    <source>
        <strain evidence="1">CBHHK002</strain>
    </source>
</reference>
<name>A0AAD7EXC7_9AGAR</name>
<comment type="caution">
    <text evidence="1">The sequence shown here is derived from an EMBL/GenBank/DDBJ whole genome shotgun (WGS) entry which is preliminary data.</text>
</comment>
<gene>
    <name evidence="1" type="ORF">DFH08DRAFT_804611</name>
</gene>
<proteinExistence type="predicted"/>